<comment type="subcellular location">
    <subcellularLocation>
        <location evidence="1 6">Endoplasmic reticulum membrane</location>
        <topology evidence="1 6">Multi-pass membrane protein</topology>
    </subcellularLocation>
</comment>
<evidence type="ECO:0000256" key="6">
    <source>
        <dbReference type="RuleBase" id="RU210713"/>
    </source>
</evidence>
<dbReference type="GO" id="GO:0007420">
    <property type="term" value="P:brain development"/>
    <property type="evidence" value="ECO:0007669"/>
    <property type="project" value="TreeGrafter"/>
</dbReference>
<keyword evidence="2 6" id="KW-0812">Transmembrane</keyword>
<evidence type="ECO:0000259" key="8">
    <source>
        <dbReference type="PROSITE" id="PS50845"/>
    </source>
</evidence>
<feature type="region of interest" description="Disordered" evidence="7">
    <location>
        <begin position="360"/>
        <end position="401"/>
    </location>
</feature>
<gene>
    <name evidence="9" type="ORF">G5714_013022</name>
</gene>
<dbReference type="FunFam" id="1.20.5.2480:FF:000001">
    <property type="entry name" value="Reticulon"/>
    <property type="match status" value="1"/>
</dbReference>
<feature type="compositionally biased region" description="Basic and acidic residues" evidence="7">
    <location>
        <begin position="507"/>
        <end position="533"/>
    </location>
</feature>
<dbReference type="GO" id="GO:0014069">
    <property type="term" value="C:postsynaptic density"/>
    <property type="evidence" value="ECO:0007669"/>
    <property type="project" value="TreeGrafter"/>
</dbReference>
<feature type="compositionally biased region" description="Low complexity" evidence="7">
    <location>
        <begin position="336"/>
        <end position="345"/>
    </location>
</feature>
<feature type="compositionally biased region" description="Basic and acidic residues" evidence="7">
    <location>
        <begin position="258"/>
        <end position="271"/>
    </location>
</feature>
<dbReference type="GO" id="GO:0030182">
    <property type="term" value="P:neuron differentiation"/>
    <property type="evidence" value="ECO:0007669"/>
    <property type="project" value="TreeGrafter"/>
</dbReference>
<feature type="region of interest" description="Disordered" evidence="7">
    <location>
        <begin position="418"/>
        <end position="534"/>
    </location>
</feature>
<reference evidence="9 10" key="1">
    <citation type="submission" date="2020-04" db="EMBL/GenBank/DDBJ databases">
        <title>Chromosome-level genome assembly of a cyprinid fish Onychostoma macrolepis by integration of Nanopore Sequencing, Bionano and Hi-C technology.</title>
        <authorList>
            <person name="Wang D."/>
        </authorList>
    </citation>
    <scope>NUCLEOTIDE SEQUENCE [LARGE SCALE GENOMIC DNA]</scope>
    <source>
        <strain evidence="9">SWU-2019</strain>
        <tissue evidence="9">Muscle</tissue>
    </source>
</reference>
<feature type="transmembrane region" description="Helical" evidence="6">
    <location>
        <begin position="607"/>
        <end position="636"/>
    </location>
</feature>
<keyword evidence="3 6" id="KW-0256">Endoplasmic reticulum</keyword>
<dbReference type="EMBL" id="JAAMOB010000013">
    <property type="protein sequence ID" value="KAF4105360.1"/>
    <property type="molecule type" value="Genomic_DNA"/>
</dbReference>
<evidence type="ECO:0000256" key="1">
    <source>
        <dbReference type="ARBA" id="ARBA00004477"/>
    </source>
</evidence>
<protein>
    <recommendedName>
        <fullName evidence="6">Reticulon</fullName>
    </recommendedName>
</protein>
<name>A0A7J6CDR3_9TELE</name>
<feature type="compositionally biased region" description="Polar residues" evidence="7">
    <location>
        <begin position="45"/>
        <end position="59"/>
    </location>
</feature>
<dbReference type="AlphaFoldDB" id="A0A7J6CDR3"/>
<evidence type="ECO:0000256" key="3">
    <source>
        <dbReference type="ARBA" id="ARBA00022824"/>
    </source>
</evidence>
<evidence type="ECO:0000313" key="10">
    <source>
        <dbReference type="Proteomes" id="UP000579812"/>
    </source>
</evidence>
<dbReference type="PROSITE" id="PS50845">
    <property type="entry name" value="RETICULON"/>
    <property type="match status" value="1"/>
</dbReference>
<keyword evidence="5 6" id="KW-0472">Membrane</keyword>
<dbReference type="Gene3D" id="1.20.5.2480">
    <property type="match status" value="1"/>
</dbReference>
<evidence type="ECO:0000313" key="9">
    <source>
        <dbReference type="EMBL" id="KAF4105360.1"/>
    </source>
</evidence>
<dbReference type="GO" id="GO:0043005">
    <property type="term" value="C:neuron projection"/>
    <property type="evidence" value="ECO:0007669"/>
    <property type="project" value="TreeGrafter"/>
</dbReference>
<evidence type="ECO:0000256" key="2">
    <source>
        <dbReference type="ARBA" id="ARBA00022692"/>
    </source>
</evidence>
<feature type="compositionally biased region" description="Basic and acidic residues" evidence="7">
    <location>
        <begin position="176"/>
        <end position="189"/>
    </location>
</feature>
<accession>A0A7J6CDR3</accession>
<dbReference type="GO" id="GO:0005789">
    <property type="term" value="C:endoplasmic reticulum membrane"/>
    <property type="evidence" value="ECO:0007669"/>
    <property type="project" value="UniProtKB-SubCell"/>
</dbReference>
<keyword evidence="10" id="KW-1185">Reference proteome</keyword>
<feature type="compositionally biased region" description="Acidic residues" evidence="7">
    <location>
        <begin position="461"/>
        <end position="476"/>
    </location>
</feature>
<feature type="compositionally biased region" description="Basic and acidic residues" evidence="7">
    <location>
        <begin position="387"/>
        <end position="401"/>
    </location>
</feature>
<dbReference type="InterPro" id="IPR046964">
    <property type="entry name" value="RTN1-4"/>
</dbReference>
<evidence type="ECO:0000256" key="5">
    <source>
        <dbReference type="ARBA" id="ARBA00023136"/>
    </source>
</evidence>
<keyword evidence="4 6" id="KW-1133">Transmembrane helix</keyword>
<dbReference type="InterPro" id="IPR003388">
    <property type="entry name" value="Reticulon"/>
</dbReference>
<feature type="region of interest" description="Disordered" evidence="7">
    <location>
        <begin position="30"/>
        <end position="345"/>
    </location>
</feature>
<feature type="compositionally biased region" description="Low complexity" evidence="7">
    <location>
        <begin position="317"/>
        <end position="327"/>
    </location>
</feature>
<feature type="compositionally biased region" description="Low complexity" evidence="7">
    <location>
        <begin position="435"/>
        <end position="446"/>
    </location>
</feature>
<dbReference type="GO" id="GO:0071787">
    <property type="term" value="P:endoplasmic reticulum tubular network formation"/>
    <property type="evidence" value="ECO:0007669"/>
    <property type="project" value="TreeGrafter"/>
</dbReference>
<dbReference type="PANTHER" id="PTHR45799">
    <property type="entry name" value="RETICULON-LIKE PROTEIN"/>
    <property type="match status" value="1"/>
</dbReference>
<dbReference type="Pfam" id="PF02453">
    <property type="entry name" value="Reticulon"/>
    <property type="match status" value="1"/>
</dbReference>
<feature type="compositionally biased region" description="Polar residues" evidence="7">
    <location>
        <begin position="74"/>
        <end position="112"/>
    </location>
</feature>
<organism evidence="9 10">
    <name type="scientific">Onychostoma macrolepis</name>
    <dbReference type="NCBI Taxonomy" id="369639"/>
    <lineage>
        <taxon>Eukaryota</taxon>
        <taxon>Metazoa</taxon>
        <taxon>Chordata</taxon>
        <taxon>Craniata</taxon>
        <taxon>Vertebrata</taxon>
        <taxon>Euteleostomi</taxon>
        <taxon>Actinopterygii</taxon>
        <taxon>Neopterygii</taxon>
        <taxon>Teleostei</taxon>
        <taxon>Ostariophysi</taxon>
        <taxon>Cypriniformes</taxon>
        <taxon>Cyprinidae</taxon>
        <taxon>Acrossocheilinae</taxon>
        <taxon>Onychostoma</taxon>
    </lineage>
</organism>
<dbReference type="Proteomes" id="UP000579812">
    <property type="component" value="Unassembled WGS sequence"/>
</dbReference>
<comment type="caution">
    <text evidence="9">The sequence shown here is derived from an EMBL/GenBank/DDBJ whole genome shotgun (WGS) entry which is preliminary data.</text>
</comment>
<feature type="domain" description="Reticulon" evidence="8">
    <location>
        <begin position="593"/>
        <end position="780"/>
    </location>
</feature>
<feature type="compositionally biased region" description="Low complexity" evidence="7">
    <location>
        <begin position="121"/>
        <end position="137"/>
    </location>
</feature>
<sequence>MEEADNVSSAASDGAPRDIIMNEAAVFAQTPADETLRSAEEDSPENTNLTSLTTAQITSAPHKPEATSAPLMTEITNISAPQNTEETDASQMTEETSTPTEIAEISSTWQITEETSPPEPAEASFSPAASEEPAGAPEPEPEPREESVTAAREEEQREEAPRGSRSEPDSSSTHAASEHREPSPSHEPEPSAAAAILQFPSDRCDSPPVASRASTSLAMDPLGRIFPMSDGLEETTAARRSVEVSESPSPDLVQDAYDEGHALSEELKPDTDADAPVSLSYAPSDLYSNLNTASDDRPTSLPDILKSSPLNPDKLDSGSSEGSPEFSPVHRSVDDSPNSPFPVNNPFGFDSKILLLKEMAEETEAKAGEKTQPEVEDNSEQSFTDFDLVKETDMPPKSDGLLKDKEVISQTAVQTADRFECLGFPSGNTREPSDSESLSADSFSPEPLEQERRAIQGAMDTAEEVSEQEASSEEFEFVERPPQGAAEEFLEMQDSLAFSKPSEMPQDEDRSPKLEPQEAADHTPTTEDADKQSSYHLLTQASDEPSPARGKAGLVSDFQEISPAPVIHPPADKPGAAEKEAEGSMCNLSAAAVLELLYWRDVRVSGLVFGGCLFLLLSLLSCSIISVLSYSALALLSVTLCFRTYRGVLQAVQKSDEGHPFKRYLDQDVALSKDVVQRHSDVVLSRINGVLKELRHLFLVEDLVDSLKFAVFLWVLTYVGAWFNGLTLLILGLIGAFSGPIVYERHQTQIDQFIATLKSRVKDVMGQIQAKVPGAKKKSE</sequence>
<evidence type="ECO:0000256" key="4">
    <source>
        <dbReference type="ARBA" id="ARBA00022989"/>
    </source>
</evidence>
<feature type="transmembrane region" description="Helical" evidence="6">
    <location>
        <begin position="722"/>
        <end position="743"/>
    </location>
</feature>
<evidence type="ECO:0000256" key="7">
    <source>
        <dbReference type="SAM" id="MobiDB-lite"/>
    </source>
</evidence>
<feature type="compositionally biased region" description="Basic and acidic residues" evidence="7">
    <location>
        <begin position="141"/>
        <end position="168"/>
    </location>
</feature>
<feature type="compositionally biased region" description="Basic and acidic residues" evidence="7">
    <location>
        <begin position="360"/>
        <end position="373"/>
    </location>
</feature>
<dbReference type="PANTHER" id="PTHR45799:SF4">
    <property type="entry name" value="RETICULON-3"/>
    <property type="match status" value="1"/>
</dbReference>
<proteinExistence type="predicted"/>